<gene>
    <name evidence="1" type="ORF">HYC85_029811</name>
</gene>
<proteinExistence type="predicted"/>
<reference evidence="2" key="1">
    <citation type="journal article" date="2020" name="Nat. Commun.">
        <title>Genome assembly of wild tea tree DASZ reveals pedigree and selection history of tea varieties.</title>
        <authorList>
            <person name="Zhang W."/>
            <person name="Zhang Y."/>
            <person name="Qiu H."/>
            <person name="Guo Y."/>
            <person name="Wan H."/>
            <person name="Zhang X."/>
            <person name="Scossa F."/>
            <person name="Alseekh S."/>
            <person name="Zhang Q."/>
            <person name="Wang P."/>
            <person name="Xu L."/>
            <person name="Schmidt M.H."/>
            <person name="Jia X."/>
            <person name="Li D."/>
            <person name="Zhu A."/>
            <person name="Guo F."/>
            <person name="Chen W."/>
            <person name="Ni D."/>
            <person name="Usadel B."/>
            <person name="Fernie A.R."/>
            <person name="Wen W."/>
        </authorList>
    </citation>
    <scope>NUCLEOTIDE SEQUENCE [LARGE SCALE GENOMIC DNA]</scope>
    <source>
        <strain evidence="2">cv. G240</strain>
    </source>
</reference>
<protein>
    <submittedName>
        <fullName evidence="1">Uncharacterized protein</fullName>
    </submittedName>
</protein>
<organism evidence="1 2">
    <name type="scientific">Camellia sinensis</name>
    <name type="common">Tea plant</name>
    <name type="synonym">Thea sinensis</name>
    <dbReference type="NCBI Taxonomy" id="4442"/>
    <lineage>
        <taxon>Eukaryota</taxon>
        <taxon>Viridiplantae</taxon>
        <taxon>Streptophyta</taxon>
        <taxon>Embryophyta</taxon>
        <taxon>Tracheophyta</taxon>
        <taxon>Spermatophyta</taxon>
        <taxon>Magnoliopsida</taxon>
        <taxon>eudicotyledons</taxon>
        <taxon>Gunneridae</taxon>
        <taxon>Pentapetalae</taxon>
        <taxon>asterids</taxon>
        <taxon>Ericales</taxon>
        <taxon>Theaceae</taxon>
        <taxon>Camellia</taxon>
    </lineage>
</organism>
<sequence>MHFQASIEYIGSALELIASLMDMVQRRETLLSLNGILVISSVYTPGIKFPLIH</sequence>
<evidence type="ECO:0000313" key="2">
    <source>
        <dbReference type="Proteomes" id="UP000593564"/>
    </source>
</evidence>
<name>A0A7J7FYX7_CAMSI</name>
<reference evidence="1 2" key="2">
    <citation type="submission" date="2020-07" db="EMBL/GenBank/DDBJ databases">
        <title>Genome assembly of wild tea tree DASZ reveals pedigree and selection history of tea varieties.</title>
        <authorList>
            <person name="Zhang W."/>
        </authorList>
    </citation>
    <scope>NUCLEOTIDE SEQUENCE [LARGE SCALE GENOMIC DNA]</scope>
    <source>
        <strain evidence="2">cv. G240</strain>
        <tissue evidence="1">Leaf</tissue>
    </source>
</reference>
<dbReference type="AlphaFoldDB" id="A0A7J7FYX7"/>
<evidence type="ECO:0000313" key="1">
    <source>
        <dbReference type="EMBL" id="KAF5933640.1"/>
    </source>
</evidence>
<accession>A0A7J7FYX7</accession>
<dbReference type="EMBL" id="JACBKZ010000014">
    <property type="protein sequence ID" value="KAF5933640.1"/>
    <property type="molecule type" value="Genomic_DNA"/>
</dbReference>
<keyword evidence="2" id="KW-1185">Reference proteome</keyword>
<dbReference type="Proteomes" id="UP000593564">
    <property type="component" value="Unassembled WGS sequence"/>
</dbReference>
<comment type="caution">
    <text evidence="1">The sequence shown here is derived from an EMBL/GenBank/DDBJ whole genome shotgun (WGS) entry which is preliminary data.</text>
</comment>